<keyword evidence="2" id="KW-1185">Reference proteome</keyword>
<evidence type="ECO:0000313" key="2">
    <source>
        <dbReference type="Proteomes" id="UP000768646"/>
    </source>
</evidence>
<dbReference type="Proteomes" id="UP000768646">
    <property type="component" value="Unassembled WGS sequence"/>
</dbReference>
<reference evidence="1 2" key="1">
    <citation type="journal article" date="2021" name="Commun. Biol.">
        <title>Genomic insights into the host specific adaptation of the Pneumocystis genus.</title>
        <authorList>
            <person name="Cisse O.H."/>
            <person name="Ma L."/>
            <person name="Dekker J.P."/>
            <person name="Khil P.P."/>
            <person name="Youn J.-H."/>
            <person name="Brenchley J.M."/>
            <person name="Blair R."/>
            <person name="Pahar B."/>
            <person name="Chabe M."/>
            <person name="Van Rompay K.K.A."/>
            <person name="Keesler R."/>
            <person name="Sukura A."/>
            <person name="Hirsch V."/>
            <person name="Kutty G."/>
            <person name="Liu Y."/>
            <person name="Peng L."/>
            <person name="Chen J."/>
            <person name="Song J."/>
            <person name="Weissenbacher-Lang C."/>
            <person name="Xu J."/>
            <person name="Upham N.S."/>
            <person name="Stajich J.E."/>
            <person name="Cuomo C.A."/>
            <person name="Cushion M.T."/>
            <person name="Kovacs J.A."/>
        </authorList>
    </citation>
    <scope>NUCLEOTIDE SEQUENCE [LARGE SCALE GENOMIC DNA]</scope>
    <source>
        <strain evidence="1 2">RABM</strain>
    </source>
</reference>
<protein>
    <submittedName>
        <fullName evidence="1">Uncharacterized protein</fullName>
    </submittedName>
</protein>
<accession>A0ACB7CB41</accession>
<comment type="caution">
    <text evidence="1">The sequence shown here is derived from an EMBL/GenBank/DDBJ whole genome shotgun (WGS) entry which is preliminary data.</text>
</comment>
<dbReference type="EMBL" id="JABTEG010000005">
    <property type="protein sequence ID" value="KAG4304952.1"/>
    <property type="molecule type" value="Genomic_DNA"/>
</dbReference>
<name>A0ACB7CB41_9ASCO</name>
<evidence type="ECO:0000313" key="1">
    <source>
        <dbReference type="EMBL" id="KAG4304952.1"/>
    </source>
</evidence>
<organism evidence="1 2">
    <name type="scientific">Pneumocystis oryctolagi</name>
    <dbReference type="NCBI Taxonomy" id="42067"/>
    <lineage>
        <taxon>Eukaryota</taxon>
        <taxon>Fungi</taxon>
        <taxon>Dikarya</taxon>
        <taxon>Ascomycota</taxon>
        <taxon>Taphrinomycotina</taxon>
        <taxon>Pneumocystomycetes</taxon>
        <taxon>Pneumocystaceae</taxon>
        <taxon>Pneumocystis</taxon>
    </lineage>
</organism>
<proteinExistence type="predicted"/>
<gene>
    <name evidence="1" type="ORF">PORY_001627</name>
</gene>
<sequence>MLSLDNSSDSVNKQSKLQLPYHQLNESNIFYTTDAGSSISTKEDILTPSTKKPRSNIVYSQPDDSGTGNHLQSQLYYALEYLKKREAPKTLKEISSYLSIPLTEEFIDRLRTNERIEYDPYKDTYYFKPIHNIRSAESLVSFLNSSMTAVGIMVKDLREGWSGAMDEIERLEKNGQILVLKAKKDGLPKSVWPNRSEDQELVDEEFKAIWHSLTIPAPSDLPHELEKVGLKPTSVDPATVKRIPTTTSLQKSRKRRNHRGRITNTHLNSLKDYSDRRL</sequence>